<feature type="region of interest" description="Disordered" evidence="10">
    <location>
        <begin position="869"/>
        <end position="1024"/>
    </location>
</feature>
<feature type="compositionally biased region" description="Polar residues" evidence="10">
    <location>
        <begin position="199"/>
        <end position="223"/>
    </location>
</feature>
<dbReference type="Pfam" id="PF02149">
    <property type="entry name" value="KA1"/>
    <property type="match status" value="1"/>
</dbReference>
<keyword evidence="5 13" id="KW-0418">Kinase</keyword>
<dbReference type="SUPFAM" id="SSF103243">
    <property type="entry name" value="KA1-like"/>
    <property type="match status" value="1"/>
</dbReference>
<reference evidence="13" key="2">
    <citation type="submission" date="2016-04" db="EMBL/GenBank/DDBJ databases">
        <authorList>
            <person name="Evans L.H."/>
            <person name="Alamgir A."/>
            <person name="Owens N."/>
            <person name="Weber N.D."/>
            <person name="Virtaneva K."/>
            <person name="Barbian K."/>
            <person name="Babar A."/>
            <person name="Rosenke K."/>
        </authorList>
    </citation>
    <scope>NUCLEOTIDE SEQUENCE</scope>
    <source>
        <strain evidence="13">UB2112</strain>
    </source>
</reference>
<dbReference type="GO" id="GO:0004674">
    <property type="term" value="F:protein serine/threonine kinase activity"/>
    <property type="evidence" value="ECO:0007669"/>
    <property type="project" value="UniProtKB-KW"/>
</dbReference>
<dbReference type="PROSITE" id="PS00107">
    <property type="entry name" value="PROTEIN_KINASE_ATP"/>
    <property type="match status" value="1"/>
</dbReference>
<dbReference type="PANTHER" id="PTHR24346:SF110">
    <property type="entry name" value="NON-SPECIFIC SERINE_THREONINE PROTEIN KINASE"/>
    <property type="match status" value="1"/>
</dbReference>
<dbReference type="GO" id="GO:0035556">
    <property type="term" value="P:intracellular signal transduction"/>
    <property type="evidence" value="ECO:0007669"/>
    <property type="project" value="TreeGrafter"/>
</dbReference>
<feature type="region of interest" description="Disordered" evidence="10">
    <location>
        <begin position="197"/>
        <end position="223"/>
    </location>
</feature>
<feature type="compositionally biased region" description="Polar residues" evidence="10">
    <location>
        <begin position="1193"/>
        <end position="1206"/>
    </location>
</feature>
<accession>A0A1K0HBR1</accession>
<feature type="compositionally biased region" description="Polar residues" evidence="10">
    <location>
        <begin position="1296"/>
        <end position="1316"/>
    </location>
</feature>
<comment type="catalytic activity">
    <reaction evidence="7">
        <text>L-threonyl-[protein] + ATP = O-phospho-L-threonyl-[protein] + ADP + H(+)</text>
        <dbReference type="Rhea" id="RHEA:46608"/>
        <dbReference type="Rhea" id="RHEA-COMP:11060"/>
        <dbReference type="Rhea" id="RHEA-COMP:11605"/>
        <dbReference type="ChEBI" id="CHEBI:15378"/>
        <dbReference type="ChEBI" id="CHEBI:30013"/>
        <dbReference type="ChEBI" id="CHEBI:30616"/>
        <dbReference type="ChEBI" id="CHEBI:61977"/>
        <dbReference type="ChEBI" id="CHEBI:456216"/>
        <dbReference type="EC" id="2.7.11.1"/>
    </reaction>
</comment>
<dbReference type="InterPro" id="IPR001772">
    <property type="entry name" value="KA1_dom"/>
</dbReference>
<dbReference type="EMBL" id="ULHB01000045">
    <property type="protein sequence ID" value="SYW79062.1"/>
    <property type="molecule type" value="Genomic_DNA"/>
</dbReference>
<keyword evidence="6 9" id="KW-0067">ATP-binding</keyword>
<feature type="compositionally biased region" description="Polar residues" evidence="10">
    <location>
        <begin position="56"/>
        <end position="86"/>
    </location>
</feature>
<feature type="compositionally biased region" description="Basic and acidic residues" evidence="10">
    <location>
        <begin position="571"/>
        <end position="581"/>
    </location>
</feature>
<dbReference type="FunFam" id="1.10.510.10:FF:000636">
    <property type="entry name" value="Non-specific serine/threonine protein kinase"/>
    <property type="match status" value="1"/>
</dbReference>
<evidence type="ECO:0000256" key="3">
    <source>
        <dbReference type="ARBA" id="ARBA00022679"/>
    </source>
</evidence>
<evidence type="ECO:0000313" key="14">
    <source>
        <dbReference type="EMBL" id="SYW79062.1"/>
    </source>
</evidence>
<dbReference type="Gene3D" id="1.10.510.10">
    <property type="entry name" value="Transferase(Phosphotransferase) domain 1"/>
    <property type="match status" value="1"/>
</dbReference>
<organism evidence="13 15">
    <name type="scientific">Ustilago bromivora</name>
    <dbReference type="NCBI Taxonomy" id="307758"/>
    <lineage>
        <taxon>Eukaryota</taxon>
        <taxon>Fungi</taxon>
        <taxon>Dikarya</taxon>
        <taxon>Basidiomycota</taxon>
        <taxon>Ustilaginomycotina</taxon>
        <taxon>Ustilaginomycetes</taxon>
        <taxon>Ustilaginales</taxon>
        <taxon>Ustilaginaceae</taxon>
        <taxon>Ustilago</taxon>
    </lineage>
</organism>
<evidence type="ECO:0000256" key="10">
    <source>
        <dbReference type="SAM" id="MobiDB-lite"/>
    </source>
</evidence>
<dbReference type="SMART" id="SM00220">
    <property type="entry name" value="S_TKc"/>
    <property type="match status" value="1"/>
</dbReference>
<evidence type="ECO:0000259" key="11">
    <source>
        <dbReference type="PROSITE" id="PS50011"/>
    </source>
</evidence>
<keyword evidence="16" id="KW-1185">Reference proteome</keyword>
<dbReference type="OrthoDB" id="193931at2759"/>
<feature type="compositionally biased region" description="Low complexity" evidence="10">
    <location>
        <begin position="1282"/>
        <end position="1295"/>
    </location>
</feature>
<dbReference type="EC" id="2.7.11.1" evidence="1"/>
<dbReference type="GO" id="GO:0005737">
    <property type="term" value="C:cytoplasm"/>
    <property type="evidence" value="ECO:0007669"/>
    <property type="project" value="TreeGrafter"/>
</dbReference>
<feature type="compositionally biased region" description="Low complexity" evidence="10">
    <location>
        <begin position="986"/>
        <end position="1007"/>
    </location>
</feature>
<feature type="compositionally biased region" description="Polar residues" evidence="10">
    <location>
        <begin position="881"/>
        <end position="926"/>
    </location>
</feature>
<dbReference type="PROSITE" id="PS50011">
    <property type="entry name" value="PROTEIN_KINASE_DOM"/>
    <property type="match status" value="1"/>
</dbReference>
<name>A0A1K0HBR1_9BASI</name>
<feature type="region of interest" description="Disordered" evidence="10">
    <location>
        <begin position="567"/>
        <end position="589"/>
    </location>
</feature>
<dbReference type="GO" id="GO:0005524">
    <property type="term" value="F:ATP binding"/>
    <property type="evidence" value="ECO:0007669"/>
    <property type="project" value="UniProtKB-UniRule"/>
</dbReference>
<comment type="catalytic activity">
    <reaction evidence="8">
        <text>L-seryl-[protein] + ATP = O-phospho-L-seryl-[protein] + ADP + H(+)</text>
        <dbReference type="Rhea" id="RHEA:17989"/>
        <dbReference type="Rhea" id="RHEA-COMP:9863"/>
        <dbReference type="Rhea" id="RHEA-COMP:11604"/>
        <dbReference type="ChEBI" id="CHEBI:15378"/>
        <dbReference type="ChEBI" id="CHEBI:29999"/>
        <dbReference type="ChEBI" id="CHEBI:30616"/>
        <dbReference type="ChEBI" id="CHEBI:83421"/>
        <dbReference type="ChEBI" id="CHEBI:456216"/>
        <dbReference type="EC" id="2.7.11.1"/>
    </reaction>
</comment>
<feature type="compositionally biased region" description="Basic and acidic residues" evidence="10">
    <location>
        <begin position="802"/>
        <end position="811"/>
    </location>
</feature>
<dbReference type="InterPro" id="IPR008271">
    <property type="entry name" value="Ser/Thr_kinase_AS"/>
</dbReference>
<evidence type="ECO:0000256" key="4">
    <source>
        <dbReference type="ARBA" id="ARBA00022741"/>
    </source>
</evidence>
<feature type="compositionally biased region" description="Low complexity" evidence="10">
    <location>
        <begin position="1341"/>
        <end position="1361"/>
    </location>
</feature>
<evidence type="ECO:0000256" key="2">
    <source>
        <dbReference type="ARBA" id="ARBA00022527"/>
    </source>
</evidence>
<keyword evidence="4 9" id="KW-0547">Nucleotide-binding</keyword>
<dbReference type="Pfam" id="PF00069">
    <property type="entry name" value="Pkinase"/>
    <property type="match status" value="1"/>
</dbReference>
<evidence type="ECO:0000256" key="8">
    <source>
        <dbReference type="ARBA" id="ARBA00048679"/>
    </source>
</evidence>
<feature type="compositionally biased region" description="Polar residues" evidence="10">
    <location>
        <begin position="1117"/>
        <end position="1131"/>
    </location>
</feature>
<evidence type="ECO:0000313" key="15">
    <source>
        <dbReference type="Proteomes" id="UP000179920"/>
    </source>
</evidence>
<dbReference type="SUPFAM" id="SSF56112">
    <property type="entry name" value="Protein kinase-like (PK-like)"/>
    <property type="match status" value="1"/>
</dbReference>
<feature type="compositionally biased region" description="Polar residues" evidence="10">
    <location>
        <begin position="770"/>
        <end position="801"/>
    </location>
</feature>
<feature type="compositionally biased region" description="Low complexity" evidence="10">
    <location>
        <begin position="119"/>
        <end position="133"/>
    </location>
</feature>
<dbReference type="InterPro" id="IPR028375">
    <property type="entry name" value="KA1/Ssp2_C"/>
</dbReference>
<evidence type="ECO:0000256" key="6">
    <source>
        <dbReference type="ARBA" id="ARBA00022840"/>
    </source>
</evidence>
<reference evidence="14" key="3">
    <citation type="submission" date="2018-08" db="EMBL/GenBank/DDBJ databases">
        <authorList>
            <person name="Guldener U."/>
        </authorList>
    </citation>
    <scope>NUCLEOTIDE SEQUENCE</scope>
    <source>
        <strain evidence="14">UB2</strain>
    </source>
</reference>
<evidence type="ECO:0000313" key="16">
    <source>
        <dbReference type="Proteomes" id="UP000658997"/>
    </source>
</evidence>
<evidence type="ECO:0000256" key="9">
    <source>
        <dbReference type="PROSITE-ProRule" id="PRU10141"/>
    </source>
</evidence>
<evidence type="ECO:0000256" key="7">
    <source>
        <dbReference type="ARBA" id="ARBA00047899"/>
    </source>
</evidence>
<feature type="region of interest" description="Disordered" evidence="10">
    <location>
        <begin position="1267"/>
        <end position="1372"/>
    </location>
</feature>
<gene>
    <name evidence="14" type="ORF">UBRO2_02746</name>
    <name evidence="13" type="ORF">UBRO_07141</name>
</gene>
<dbReference type="InterPro" id="IPR017441">
    <property type="entry name" value="Protein_kinase_ATP_BS"/>
</dbReference>
<dbReference type="InterPro" id="IPR011009">
    <property type="entry name" value="Kinase-like_dom_sf"/>
</dbReference>
<feature type="compositionally biased region" description="Polar residues" evidence="10">
    <location>
        <begin position="1237"/>
        <end position="1252"/>
    </location>
</feature>
<dbReference type="PROSITE" id="PS00108">
    <property type="entry name" value="PROTEIN_KINASE_ST"/>
    <property type="match status" value="1"/>
</dbReference>
<sequence length="1582" mass="167138">MSSHSHHPSPPASPGSGSGLGRDPAPNGSKACEANSMRSPGYPSPPASPPHLIQDQAATYSFRNVSGSSSALPASVTRSASNSSRHAYAPQSASAYTSMTSAGAAMQHASSAMQPPPLASDASASASTSTPYAPQHPPSKLATGGQSHSHRPVSAMPTPTEHHSSSATRNAAEAGAGGASIVFASMNANYTERRASAHPTMTSSHNPSSPATPATIDPTTSQAISSGIPITSPAALSYFAAHPRRQQVHFGNYLLLQTLGEGEFGKVKLGVHKEWGEEVAVKLIKRDKVATDAAPLNLDDTRNKDPAKMSKVEREIQVLKDVRHPNIVRLYEVIESDRYIGIVLEYASGGELFDHILAHKYLKEEHACRLFAQLISGVSYLHQKKIVHRDLKLENLLLDRNRNVIITDFGFANNFEDRRDDLMATSCGSPCYAAPELVVQDGLYAGSAVDVWSCGVILYAMLAGYLPFDDDPANPDGDNINLLYKYILATPLSFPEYITAQPRDLLSKMLVPDPTRRASLEQVMQHSWLRNYRELFKFSVEDLERAAMEQQTKKRQMYRQQMVYQQQLQEQQRRQHTERSQSVRQNLSHLPVGTAYTSNTAVPAASVASAASAAAHRQTLPVSATVPDRLYEPVGSASRGAEPGVTASRISVPTVPAPAPVQPATPASVPRATTHSNIVAAGVASHMDPVTALGNARGEPRTRLDDHVPQPANAAAANAAAANAAAANAAAANAAAANAAEQRRPAAQKGQRHTIQLEYGGDGRARKESASTVVASPPRSHQTWQSQRKVSQGSTTSISRASENERAKTASEKLAAAAVPPSVLQPAPAKAIDAVPAVVPESDKVTENKAEAQFGAAAAPDMMRSVSATSASRVSVPSPVMEQNQTNGSAFNRIPSASSSSYARNRVPSSASASSRTRMENGSSSADKPAHIPTSATNSQRIVSNPLPAGEAVGFPSATSTTANNNDRTVSSQGVTTRIRASRQGSIAADAPAASNASRPSSAARPITGDQAAASASRHRKGMSTDKFFLSRLLGSNGTGAAGAERPASNGAEANAEKSSKRNSVTRPAIDRAPSSGSVSKNSRRKAMSLVVGRQNETSPAAADRRRALEGGVPLPQSATEASFPTSLTCSSRRKEAPSTASQHRTAAAFKSRNNSSSLAGPGSNVSTSRPVSSGTRQQQQQQQDKTFYDGSTIASTSTAGPSSNAAKKVMDWFRKKSLSRGGTFNEQPPLGPFERSPTSSQISAHSPTAPLTPSVIVTGAAAANGASRHAEANTGSGEGISGASSVPSSRSASGTHSENSEATQLTNITKVSDASHTSHTESEALKSSASTVQQQTTPKASLSAVSNVSNVSGGESSSQQRSRDSPAVASTKTVAVPFNEARLRYHLGAVDQSALTSRSPIEVLKEVHRVLYEMGIDIRKEKDEDFKLECIRRKRAKTLMSATHTIGMSIRSSVFPPTQADVERYSRMSHRDSLTPSASTPGGGSLRSLLRRGSYQPGVGLPTSSTVASSMVSLQQDENQPPPLYGDASVDGGQEIRFSVEVTRIKNLAGLYSLDIRRMKGNLWAYKFVYQALLDRCQLAA</sequence>
<proteinExistence type="predicted"/>
<evidence type="ECO:0000256" key="1">
    <source>
        <dbReference type="ARBA" id="ARBA00012513"/>
    </source>
</evidence>
<feature type="region of interest" description="Disordered" evidence="10">
    <location>
        <begin position="1220"/>
        <end position="1252"/>
    </location>
</feature>
<evidence type="ECO:0000313" key="13">
    <source>
        <dbReference type="EMBL" id="SAM85803.1"/>
    </source>
</evidence>
<feature type="compositionally biased region" description="Polar residues" evidence="10">
    <location>
        <begin position="1152"/>
        <end position="1177"/>
    </location>
</feature>
<reference evidence="15" key="1">
    <citation type="submission" date="2016-04" db="EMBL/GenBank/DDBJ databases">
        <authorList>
            <person name="Guldener U."/>
            <person name="Guldener U."/>
        </authorList>
    </citation>
    <scope>NUCLEOTIDE SEQUENCE [LARGE SCALE GENOMIC DNA]</scope>
    <source>
        <strain evidence="15">UB2112</strain>
    </source>
</reference>
<dbReference type="Gene3D" id="3.30.310.80">
    <property type="entry name" value="Kinase associated domain 1, KA1"/>
    <property type="match status" value="1"/>
</dbReference>
<dbReference type="PROSITE" id="PS50032">
    <property type="entry name" value="KA1"/>
    <property type="match status" value="1"/>
</dbReference>
<feature type="region of interest" description="Disordered" evidence="10">
    <location>
        <begin position="107"/>
        <end position="173"/>
    </location>
</feature>
<feature type="region of interest" description="Disordered" evidence="10">
    <location>
        <begin position="1039"/>
        <end position="1206"/>
    </location>
</feature>
<feature type="region of interest" description="Disordered" evidence="10">
    <location>
        <begin position="758"/>
        <end position="819"/>
    </location>
</feature>
<keyword evidence="2 13" id="KW-0723">Serine/threonine-protein kinase</keyword>
<feature type="compositionally biased region" description="Polar residues" evidence="10">
    <location>
        <begin position="934"/>
        <end position="943"/>
    </location>
</feature>
<dbReference type="EMBL" id="LT558135">
    <property type="protein sequence ID" value="SAM85803.1"/>
    <property type="molecule type" value="Genomic_DNA"/>
</dbReference>
<feature type="compositionally biased region" description="Polar residues" evidence="10">
    <location>
        <begin position="1326"/>
        <end position="1340"/>
    </location>
</feature>
<dbReference type="InterPro" id="IPR000719">
    <property type="entry name" value="Prot_kinase_dom"/>
</dbReference>
<keyword evidence="3" id="KW-0808">Transferase</keyword>
<dbReference type="PANTHER" id="PTHR24346">
    <property type="entry name" value="MAP/MICROTUBULE AFFINITY-REGULATING KINASE"/>
    <property type="match status" value="1"/>
</dbReference>
<feature type="region of interest" description="Disordered" evidence="10">
    <location>
        <begin position="1"/>
        <end position="86"/>
    </location>
</feature>
<dbReference type="Proteomes" id="UP000179920">
    <property type="component" value="Chromosome XIX"/>
</dbReference>
<feature type="compositionally biased region" description="Low complexity" evidence="10">
    <location>
        <begin position="869"/>
        <end position="880"/>
    </location>
</feature>
<evidence type="ECO:0000259" key="12">
    <source>
        <dbReference type="PROSITE" id="PS50032"/>
    </source>
</evidence>
<feature type="domain" description="Protein kinase" evidence="11">
    <location>
        <begin position="253"/>
        <end position="529"/>
    </location>
</feature>
<feature type="compositionally biased region" description="Polar residues" evidence="10">
    <location>
        <begin position="957"/>
        <end position="976"/>
    </location>
</feature>
<feature type="domain" description="KA1" evidence="12">
    <location>
        <begin position="1530"/>
        <end position="1580"/>
    </location>
</feature>
<dbReference type="Proteomes" id="UP000658997">
    <property type="component" value="Unassembled WGS sequence"/>
</dbReference>
<feature type="region of interest" description="Disordered" evidence="10">
    <location>
        <begin position="1466"/>
        <end position="1488"/>
    </location>
</feature>
<evidence type="ECO:0000256" key="5">
    <source>
        <dbReference type="ARBA" id="ARBA00022777"/>
    </source>
</evidence>
<protein>
    <recommendedName>
        <fullName evidence="1">non-specific serine/threonine protein kinase</fullName>
        <ecNumber evidence="1">2.7.11.1</ecNumber>
    </recommendedName>
</protein>
<feature type="binding site" evidence="9">
    <location>
        <position position="282"/>
    </location>
    <ligand>
        <name>ATP</name>
        <dbReference type="ChEBI" id="CHEBI:30616"/>
    </ligand>
</feature>